<accession>A0A8J5RRI2</accession>
<gene>
    <name evidence="1" type="ORF">GUJ93_ZPchr0001g33122</name>
</gene>
<reference evidence="1" key="1">
    <citation type="journal article" date="2021" name="bioRxiv">
        <title>Whole Genome Assembly and Annotation of Northern Wild Rice, Zizania palustris L., Supports a Whole Genome Duplication in the Zizania Genus.</title>
        <authorList>
            <person name="Haas M."/>
            <person name="Kono T."/>
            <person name="Macchietto M."/>
            <person name="Millas R."/>
            <person name="McGilp L."/>
            <person name="Shao M."/>
            <person name="Duquette J."/>
            <person name="Hirsch C.N."/>
            <person name="Kimball J."/>
        </authorList>
    </citation>
    <scope>NUCLEOTIDE SEQUENCE</scope>
    <source>
        <tissue evidence="1">Fresh leaf tissue</tissue>
    </source>
</reference>
<evidence type="ECO:0000313" key="1">
    <source>
        <dbReference type="EMBL" id="KAG8051809.1"/>
    </source>
</evidence>
<comment type="caution">
    <text evidence="1">The sequence shown here is derived from an EMBL/GenBank/DDBJ whole genome shotgun (WGS) entry which is preliminary data.</text>
</comment>
<proteinExistence type="predicted"/>
<dbReference type="Proteomes" id="UP000729402">
    <property type="component" value="Unassembled WGS sequence"/>
</dbReference>
<sequence>MSFIHVRRQWVHLQTSTISYCQSYPSSSSSASSRDAYASHPIGNAVGYAKPRVWCMSILLRGMEEDFLKVLRALRDAARRWRPAATMARPCMRFLPSKRVRMTSSPAIPILEAWSSPHSD</sequence>
<protein>
    <submittedName>
        <fullName evidence="1">Uncharacterized protein</fullName>
    </submittedName>
</protein>
<organism evidence="1 2">
    <name type="scientific">Zizania palustris</name>
    <name type="common">Northern wild rice</name>
    <dbReference type="NCBI Taxonomy" id="103762"/>
    <lineage>
        <taxon>Eukaryota</taxon>
        <taxon>Viridiplantae</taxon>
        <taxon>Streptophyta</taxon>
        <taxon>Embryophyta</taxon>
        <taxon>Tracheophyta</taxon>
        <taxon>Spermatophyta</taxon>
        <taxon>Magnoliopsida</taxon>
        <taxon>Liliopsida</taxon>
        <taxon>Poales</taxon>
        <taxon>Poaceae</taxon>
        <taxon>BOP clade</taxon>
        <taxon>Oryzoideae</taxon>
        <taxon>Oryzeae</taxon>
        <taxon>Zizaniinae</taxon>
        <taxon>Zizania</taxon>
    </lineage>
</organism>
<dbReference type="AlphaFoldDB" id="A0A8J5RRI2"/>
<reference evidence="1" key="2">
    <citation type="submission" date="2021-02" db="EMBL/GenBank/DDBJ databases">
        <authorList>
            <person name="Kimball J.A."/>
            <person name="Haas M.W."/>
            <person name="Macchietto M."/>
            <person name="Kono T."/>
            <person name="Duquette J."/>
            <person name="Shao M."/>
        </authorList>
    </citation>
    <scope>NUCLEOTIDE SEQUENCE</scope>
    <source>
        <tissue evidence="1">Fresh leaf tissue</tissue>
    </source>
</reference>
<dbReference type="EMBL" id="JAAALK010000288">
    <property type="protein sequence ID" value="KAG8051809.1"/>
    <property type="molecule type" value="Genomic_DNA"/>
</dbReference>
<keyword evidence="2" id="KW-1185">Reference proteome</keyword>
<evidence type="ECO:0000313" key="2">
    <source>
        <dbReference type="Proteomes" id="UP000729402"/>
    </source>
</evidence>
<name>A0A8J5RRI2_ZIZPA</name>